<sequence length="199" mass="20978">MLDVETDGGPVRALLEVLEPPLRLVVYGAGNDAQPLVHLAGSLGWHITVVDGRPNLATAARFPEAAAVQLVPVAALETQTPDPGAYHVLLSHNYAYDLAALQTLLPSPAPYIGLLGPRLKAARLMDELDLSEAERAQLLRERLHSPIGLDLGSETPEEIALAIVAEIQAQRSGRQGRPLRERAGTVHIPAAVGAGAAVA</sequence>
<dbReference type="EMBL" id="MDZA01000448">
    <property type="protein sequence ID" value="OGX81530.1"/>
    <property type="molecule type" value="Genomic_DNA"/>
</dbReference>
<dbReference type="PANTHER" id="PTHR30388:SF6">
    <property type="entry name" value="XANTHINE DEHYDROGENASE SUBUNIT A-RELATED"/>
    <property type="match status" value="1"/>
</dbReference>
<feature type="domain" description="XdhC Rossmann" evidence="1">
    <location>
        <begin position="24"/>
        <end position="167"/>
    </location>
</feature>
<gene>
    <name evidence="2" type="ORF">BEN49_03240</name>
</gene>
<keyword evidence="3" id="KW-1185">Reference proteome</keyword>
<evidence type="ECO:0000259" key="1">
    <source>
        <dbReference type="Pfam" id="PF13478"/>
    </source>
</evidence>
<accession>A0A1G1SSD4</accession>
<dbReference type="Proteomes" id="UP000177506">
    <property type="component" value="Unassembled WGS sequence"/>
</dbReference>
<dbReference type="AlphaFoldDB" id="A0A1G1SSD4"/>
<evidence type="ECO:0000313" key="2">
    <source>
        <dbReference type="EMBL" id="OGX81530.1"/>
    </source>
</evidence>
<organism evidence="2 3">
    <name type="scientific">Hymenobacter coccineus</name>
    <dbReference type="NCBI Taxonomy" id="1908235"/>
    <lineage>
        <taxon>Bacteria</taxon>
        <taxon>Pseudomonadati</taxon>
        <taxon>Bacteroidota</taxon>
        <taxon>Cytophagia</taxon>
        <taxon>Cytophagales</taxon>
        <taxon>Hymenobacteraceae</taxon>
        <taxon>Hymenobacter</taxon>
    </lineage>
</organism>
<evidence type="ECO:0000313" key="3">
    <source>
        <dbReference type="Proteomes" id="UP000177506"/>
    </source>
</evidence>
<dbReference type="PANTHER" id="PTHR30388">
    <property type="entry name" value="ALDEHYDE OXIDOREDUCTASE MOLYBDENUM COFACTOR ASSEMBLY PROTEIN"/>
    <property type="match status" value="1"/>
</dbReference>
<dbReference type="Gene3D" id="3.40.50.720">
    <property type="entry name" value="NAD(P)-binding Rossmann-like Domain"/>
    <property type="match status" value="1"/>
</dbReference>
<comment type="caution">
    <text evidence="2">The sequence shown here is derived from an EMBL/GenBank/DDBJ whole genome shotgun (WGS) entry which is preliminary data.</text>
</comment>
<dbReference type="InterPro" id="IPR027051">
    <property type="entry name" value="XdhC_Rossmann_dom"/>
</dbReference>
<proteinExistence type="predicted"/>
<dbReference type="RefSeq" id="WP_070747337.1">
    <property type="nucleotide sequence ID" value="NZ_MDZA01000448.1"/>
</dbReference>
<dbReference type="Pfam" id="PF13478">
    <property type="entry name" value="XdhC_C"/>
    <property type="match status" value="1"/>
</dbReference>
<reference evidence="2 3" key="1">
    <citation type="submission" date="2016-08" db="EMBL/GenBank/DDBJ databases">
        <title>Hymenobacter coccineus sp. nov., Hymenobacter lapidarius sp. nov. and Hymenobacter glacialis sp. nov., isolated from Antarctic soil.</title>
        <authorList>
            <person name="Sedlacek I."/>
            <person name="Kralova S."/>
            <person name="Kyrova K."/>
            <person name="Maslanova I."/>
            <person name="Stankova E."/>
            <person name="Vrbovska V."/>
            <person name="Nemec M."/>
            <person name="Bartak M."/>
            <person name="Svec P."/>
            <person name="Busse H.-J."/>
            <person name="Pantucek R."/>
        </authorList>
    </citation>
    <scope>NUCLEOTIDE SEQUENCE [LARGE SCALE GENOMIC DNA]</scope>
    <source>
        <strain evidence="2 3">CCM 8649</strain>
    </source>
</reference>
<dbReference type="InterPro" id="IPR052698">
    <property type="entry name" value="MoCofactor_Util/Proc"/>
</dbReference>
<protein>
    <recommendedName>
        <fullName evidence="1">XdhC Rossmann domain-containing protein</fullName>
    </recommendedName>
</protein>
<name>A0A1G1SSD4_9BACT</name>